<dbReference type="SUPFAM" id="SSF47672">
    <property type="entry name" value="Transferrin receptor-like dimerisation domain"/>
    <property type="match status" value="1"/>
</dbReference>
<evidence type="ECO:0000313" key="14">
    <source>
        <dbReference type="Ensembl" id="ENSEEEP00000013341.1"/>
    </source>
</evidence>
<dbReference type="Gene3D" id="3.50.30.30">
    <property type="match status" value="1"/>
</dbReference>
<keyword evidence="3" id="KW-1003">Cell membrane</keyword>
<reference evidence="14" key="3">
    <citation type="submission" date="2020-05" db="EMBL/GenBank/DDBJ databases">
        <title>Electrophorus electricus (electric eel) genome, fEleEle1, primary haplotype.</title>
        <authorList>
            <person name="Myers G."/>
            <person name="Meyer A."/>
            <person name="Fedrigo O."/>
            <person name="Formenti G."/>
            <person name="Rhie A."/>
            <person name="Tracey A."/>
            <person name="Sims Y."/>
            <person name="Jarvis E.D."/>
        </authorList>
    </citation>
    <scope>NUCLEOTIDE SEQUENCE [LARGE SCALE GENOMIC DNA]</scope>
</reference>
<evidence type="ECO:0000259" key="13">
    <source>
        <dbReference type="Pfam" id="PF04389"/>
    </source>
</evidence>
<dbReference type="CDD" id="cd02128">
    <property type="entry name" value="PA_TfR"/>
    <property type="match status" value="1"/>
</dbReference>
<gene>
    <name evidence="14" type="primary">TFR2</name>
</gene>
<keyword evidence="9" id="KW-0675">Receptor</keyword>
<dbReference type="RefSeq" id="XP_026888787.1">
    <property type="nucleotide sequence ID" value="XM_027032986.2"/>
</dbReference>
<evidence type="ECO:0000313" key="15">
    <source>
        <dbReference type="Proteomes" id="UP000314983"/>
    </source>
</evidence>
<keyword evidence="6 11" id="KW-1133">Transmembrane helix</keyword>
<evidence type="ECO:0000256" key="8">
    <source>
        <dbReference type="ARBA" id="ARBA00023157"/>
    </source>
</evidence>
<dbReference type="InterPro" id="IPR037324">
    <property type="entry name" value="TfR1/2_PA"/>
</dbReference>
<dbReference type="FunFam" id="3.50.30.30:FF:000010">
    <property type="entry name" value="Transferrin receptor protein 1"/>
    <property type="match status" value="1"/>
</dbReference>
<dbReference type="CDD" id="cd09848">
    <property type="entry name" value="M28_TfR"/>
    <property type="match status" value="1"/>
</dbReference>
<dbReference type="OrthoDB" id="5841748at2759"/>
<evidence type="ECO:0000256" key="5">
    <source>
        <dbReference type="ARBA" id="ARBA00022968"/>
    </source>
</evidence>
<evidence type="ECO:0000259" key="12">
    <source>
        <dbReference type="Pfam" id="PF02225"/>
    </source>
</evidence>
<dbReference type="Proteomes" id="UP000314983">
    <property type="component" value="Chromosome 22"/>
</dbReference>
<dbReference type="Gene3D" id="3.40.630.10">
    <property type="entry name" value="Zn peptidases"/>
    <property type="match status" value="1"/>
</dbReference>
<organism evidence="14 15">
    <name type="scientific">Electrophorus electricus</name>
    <name type="common">Electric eel</name>
    <name type="synonym">Gymnotus electricus</name>
    <dbReference type="NCBI Taxonomy" id="8005"/>
    <lineage>
        <taxon>Eukaryota</taxon>
        <taxon>Metazoa</taxon>
        <taxon>Chordata</taxon>
        <taxon>Craniata</taxon>
        <taxon>Vertebrata</taxon>
        <taxon>Euteleostomi</taxon>
        <taxon>Actinopterygii</taxon>
        <taxon>Neopterygii</taxon>
        <taxon>Teleostei</taxon>
        <taxon>Ostariophysi</taxon>
        <taxon>Gymnotiformes</taxon>
        <taxon>Gymnotoidei</taxon>
        <taxon>Gymnotidae</taxon>
        <taxon>Electrophorus</taxon>
    </lineage>
</organism>
<dbReference type="SUPFAM" id="SSF53187">
    <property type="entry name" value="Zn-dependent exopeptidases"/>
    <property type="match status" value="1"/>
</dbReference>
<reference evidence="14" key="5">
    <citation type="submission" date="2025-09" db="UniProtKB">
        <authorList>
            <consortium name="Ensembl"/>
        </authorList>
    </citation>
    <scope>IDENTIFICATION</scope>
</reference>
<dbReference type="GeneID" id="113592201"/>
<evidence type="ECO:0000256" key="2">
    <source>
        <dbReference type="ARBA" id="ARBA00005634"/>
    </source>
</evidence>
<dbReference type="Pfam" id="PF04389">
    <property type="entry name" value="Peptidase_M28"/>
    <property type="match status" value="1"/>
</dbReference>
<accession>A0A4W4EN88</accession>
<reference evidence="15" key="1">
    <citation type="journal article" date="2014" name="Science">
        <title>Nonhuman genetics. Genomic basis for the convergent evolution of electric organs.</title>
        <authorList>
            <person name="Gallant J.R."/>
            <person name="Traeger L.L."/>
            <person name="Volkening J.D."/>
            <person name="Moffett H."/>
            <person name="Chen P.H."/>
            <person name="Novina C.D."/>
            <person name="Phillips G.N.Jr."/>
            <person name="Anand R."/>
            <person name="Wells G.B."/>
            <person name="Pinch M."/>
            <person name="Guth R."/>
            <person name="Unguez G.A."/>
            <person name="Albert J.S."/>
            <person name="Zakon H.H."/>
            <person name="Samanta M.P."/>
            <person name="Sussman M.R."/>
        </authorList>
    </citation>
    <scope>NUCLEOTIDE SEQUENCE [LARGE SCALE GENOMIC DNA]</scope>
</reference>
<dbReference type="GO" id="GO:0009897">
    <property type="term" value="C:external side of plasma membrane"/>
    <property type="evidence" value="ECO:0007669"/>
    <property type="project" value="TreeGrafter"/>
</dbReference>
<evidence type="ECO:0000256" key="1">
    <source>
        <dbReference type="ARBA" id="ARBA00004401"/>
    </source>
</evidence>
<comment type="subcellular location">
    <subcellularLocation>
        <location evidence="1">Cell membrane</location>
        <topology evidence="1">Single-pass type II membrane protein</topology>
    </subcellularLocation>
</comment>
<keyword evidence="10" id="KW-0325">Glycoprotein</keyword>
<evidence type="ECO:0000256" key="9">
    <source>
        <dbReference type="ARBA" id="ARBA00023170"/>
    </source>
</evidence>
<keyword evidence="4 11" id="KW-0812">Transmembrane</keyword>
<dbReference type="InterPro" id="IPR007484">
    <property type="entry name" value="Peptidase_M28"/>
</dbReference>
<evidence type="ECO:0008006" key="16">
    <source>
        <dbReference type="Google" id="ProtNLM"/>
    </source>
</evidence>
<dbReference type="RefSeq" id="XP_035377574.1">
    <property type="nucleotide sequence ID" value="XM_035521681.1"/>
</dbReference>
<protein>
    <recommendedName>
        <fullName evidence="16">Transferrin receptor protein 2</fullName>
    </recommendedName>
</protein>
<dbReference type="RefSeq" id="XP_035377573.1">
    <property type="nucleotide sequence ID" value="XM_035521680.1"/>
</dbReference>
<evidence type="ECO:0000256" key="11">
    <source>
        <dbReference type="SAM" id="Phobius"/>
    </source>
</evidence>
<evidence type="ECO:0000256" key="4">
    <source>
        <dbReference type="ARBA" id="ARBA00022692"/>
    </source>
</evidence>
<dbReference type="InterPro" id="IPR039373">
    <property type="entry name" value="Peptidase_M28B"/>
</dbReference>
<keyword evidence="15" id="KW-1185">Reference proteome</keyword>
<name>A0A4W4EN88_ELEEL</name>
<dbReference type="Ensembl" id="ENSEEET00000013507.2">
    <property type="protein sequence ID" value="ENSEEEP00000013341.1"/>
    <property type="gene ID" value="ENSEEEG00000006682.2"/>
</dbReference>
<dbReference type="GO" id="GO:0004998">
    <property type="term" value="F:transferrin receptor activity"/>
    <property type="evidence" value="ECO:0007669"/>
    <property type="project" value="InterPro"/>
</dbReference>
<proteinExistence type="inferred from homology"/>
<dbReference type="GO" id="GO:0140298">
    <property type="term" value="P:endocytic iron import into cell"/>
    <property type="evidence" value="ECO:0007669"/>
    <property type="project" value="TreeGrafter"/>
</dbReference>
<keyword evidence="5" id="KW-0735">Signal-anchor</keyword>
<evidence type="ECO:0000256" key="6">
    <source>
        <dbReference type="ARBA" id="ARBA00022989"/>
    </source>
</evidence>
<dbReference type="Gene3D" id="1.20.930.40">
    <property type="entry name" value="Transferrin receptor-like, dimerisation domain"/>
    <property type="match status" value="1"/>
</dbReference>
<reference evidence="15" key="2">
    <citation type="journal article" date="2017" name="Sci. Adv.">
        <title>A tail of two voltages: Proteomic comparison of the three electric organs of the electric eel.</title>
        <authorList>
            <person name="Traeger L.L."/>
            <person name="Sabat G."/>
            <person name="Barrett-Wilt G.A."/>
            <person name="Wells G.B."/>
            <person name="Sussman M.R."/>
        </authorList>
    </citation>
    <scope>NUCLEOTIDE SEQUENCE [LARGE SCALE GENOMIC DNA]</scope>
</reference>
<sequence>MGDRLWKMLTGTTVGGAQAEEGVEEGGGARDTITRVEMKLVQPGSESGSEAGLSNDIAALVLRRQFDRRKAVGYLTLIGLLIFTTAFLLGYVSFRRMCHFCSEEGELVPMYDTAGQDHSSGGSIMYLGELKEMLKKYLKEEKIENTVRRMSRMPHPPGSSEGYALASEILHNFQKLHMDHIWADSHYATLQFPSRTQRNALWMVDAEGVELEEISLDSADYCAYSAMGTATGGVVYVNYARQEDFKHLHTLGVVLNGSVAMARVGGGVSFAEKVWHAQEAGLVGVLIYPDPADIPQDPRRLGLHSNIAVSEHVHLGSGDPFTPGFPSFNHTQFPPTQSSGLPLIPAQPISANIASKLLSQLVGEACPRGWQGRLPYVQCVLGPGFSGPDGRRVKMDVYNRMSPVLINNVFASIEGKIEPDQYVILGAQRDSWGPGAVKSGVGTAILLELARTFSAMVQNGFQPRRSLLFVSWDAGDFGNVGATEWLEGYLSLLHLKAVAYFSLDQAVMGDDTLSAYTSPLLVDLIEGALKQVEHPKHTGRSILSLLEAQGSWRSRMVKPLYLNSGAYSFTAFGGVPAMELRFHEEGRVYPFVNTQLDSVGRLQDLLQGRLGEVCRALGELVALMVLRLTHDSILPLDVTSYSTSALRLSSQLNQLSAELQVRGLSPQWVYSARGDYSRAAKTLQEAIKNTDVQDERMTRLYNTRIMRVEYYFLSQYVSVVETPFRHVLHGRGEHTLSALIQHLSLLRTNPQLFHEARFRRQLALFTWTLQGAANALSGDVWNIDNPF</sequence>
<feature type="domain" description="PA" evidence="12">
    <location>
        <begin position="231"/>
        <end position="296"/>
    </location>
</feature>
<dbReference type="InterPro" id="IPR003137">
    <property type="entry name" value="PA_domain"/>
</dbReference>
<reference evidence="14" key="4">
    <citation type="submission" date="2025-08" db="UniProtKB">
        <authorList>
            <consortium name="Ensembl"/>
        </authorList>
    </citation>
    <scope>IDENTIFICATION</scope>
</reference>
<dbReference type="FunFam" id="3.40.630.10:FF:000101">
    <property type="entry name" value="N-acetylated alpha-linked acidic dipeptidase like 1"/>
    <property type="match status" value="1"/>
</dbReference>
<evidence type="ECO:0000256" key="10">
    <source>
        <dbReference type="ARBA" id="ARBA00023180"/>
    </source>
</evidence>
<dbReference type="GO" id="GO:0033572">
    <property type="term" value="P:transferrin transport"/>
    <property type="evidence" value="ECO:0007669"/>
    <property type="project" value="InterPro"/>
</dbReference>
<keyword evidence="8" id="KW-1015">Disulfide bond</keyword>
<evidence type="ECO:0000256" key="3">
    <source>
        <dbReference type="ARBA" id="ARBA00022475"/>
    </source>
</evidence>
<keyword evidence="7 11" id="KW-0472">Membrane</keyword>
<dbReference type="PANTHER" id="PTHR10404">
    <property type="entry name" value="N-ACETYLATED-ALPHA-LINKED ACIDIC DIPEPTIDASE"/>
    <property type="match status" value="1"/>
</dbReference>
<dbReference type="PANTHER" id="PTHR10404:SF33">
    <property type="entry name" value="TRANSFERRIN RECEPTOR PROTEIN 2"/>
    <property type="match status" value="1"/>
</dbReference>
<comment type="similarity">
    <text evidence="2">Belongs to the peptidase M28 family. M28B subfamily.</text>
</comment>
<dbReference type="SUPFAM" id="SSF52025">
    <property type="entry name" value="PA domain"/>
    <property type="match status" value="1"/>
</dbReference>
<evidence type="ECO:0000256" key="7">
    <source>
        <dbReference type="ARBA" id="ARBA00023136"/>
    </source>
</evidence>
<feature type="domain" description="Peptidase M28" evidence="13">
    <location>
        <begin position="408"/>
        <end position="589"/>
    </location>
</feature>
<feature type="transmembrane region" description="Helical" evidence="11">
    <location>
        <begin position="72"/>
        <end position="94"/>
    </location>
</feature>
<dbReference type="AlphaFoldDB" id="A0A4W4EN88"/>
<dbReference type="GeneTree" id="ENSGT01030000234598"/>
<dbReference type="Pfam" id="PF02225">
    <property type="entry name" value="PA"/>
    <property type="match status" value="1"/>
</dbReference>
<dbReference type="InterPro" id="IPR046450">
    <property type="entry name" value="PA_dom_sf"/>
</dbReference>
<dbReference type="STRING" id="8005.ENSEEEP00000013341"/>
<dbReference type="InterPro" id="IPR036757">
    <property type="entry name" value="TFR-like_dimer_dom_sf"/>
</dbReference>
<dbReference type="OMA" id="QVVFNNH"/>
<dbReference type="FunFam" id="1.20.930.40:FF:000002">
    <property type="entry name" value="Transferrin receptor protein 1"/>
    <property type="match status" value="1"/>
</dbReference>